<feature type="coiled-coil region" evidence="1">
    <location>
        <begin position="10"/>
        <end position="58"/>
    </location>
</feature>
<evidence type="ECO:0000313" key="2">
    <source>
        <dbReference type="EMBL" id="KAF7993290.1"/>
    </source>
</evidence>
<evidence type="ECO:0000313" key="3">
    <source>
        <dbReference type="Proteomes" id="UP000639338"/>
    </source>
</evidence>
<sequence>MKISDIMKTLEEKISQINNLEIIVKQFENQERSSQEQRTRLERRIAQLELEKNYQNNNRKKNNKKNIENFYKWLIEPSKKFTNVIPLLTCDNELDFHIYKVDSKRGRRLISCKKYYL</sequence>
<keyword evidence="3" id="KW-1185">Reference proteome</keyword>
<gene>
    <name evidence="2" type="ORF">HCN44_006350</name>
</gene>
<protein>
    <submittedName>
        <fullName evidence="2">Uncharacterized protein</fullName>
    </submittedName>
</protein>
<evidence type="ECO:0000256" key="1">
    <source>
        <dbReference type="SAM" id="Coils"/>
    </source>
</evidence>
<dbReference type="OrthoDB" id="8197438at2759"/>
<comment type="caution">
    <text evidence="2">The sequence shown here is derived from an EMBL/GenBank/DDBJ whole genome shotgun (WGS) entry which is preliminary data.</text>
</comment>
<organism evidence="2 3">
    <name type="scientific">Aphidius gifuensis</name>
    <name type="common">Parasitoid wasp</name>
    <dbReference type="NCBI Taxonomy" id="684658"/>
    <lineage>
        <taxon>Eukaryota</taxon>
        <taxon>Metazoa</taxon>
        <taxon>Ecdysozoa</taxon>
        <taxon>Arthropoda</taxon>
        <taxon>Hexapoda</taxon>
        <taxon>Insecta</taxon>
        <taxon>Pterygota</taxon>
        <taxon>Neoptera</taxon>
        <taxon>Endopterygota</taxon>
        <taxon>Hymenoptera</taxon>
        <taxon>Apocrita</taxon>
        <taxon>Ichneumonoidea</taxon>
        <taxon>Braconidae</taxon>
        <taxon>Aphidiinae</taxon>
        <taxon>Aphidius</taxon>
    </lineage>
</organism>
<keyword evidence="1" id="KW-0175">Coiled coil</keyword>
<accession>A0A835CUF3</accession>
<proteinExistence type="predicted"/>
<name>A0A835CUF3_APHGI</name>
<dbReference type="Proteomes" id="UP000639338">
    <property type="component" value="Unassembled WGS sequence"/>
</dbReference>
<reference evidence="2 3" key="1">
    <citation type="submission" date="2020-08" db="EMBL/GenBank/DDBJ databases">
        <title>Aphidius gifuensis genome sequencing and assembly.</title>
        <authorList>
            <person name="Du Z."/>
        </authorList>
    </citation>
    <scope>NUCLEOTIDE SEQUENCE [LARGE SCALE GENOMIC DNA]</scope>
    <source>
        <strain evidence="2">YNYX2018</strain>
        <tissue evidence="2">Adults</tissue>
    </source>
</reference>
<dbReference type="EMBL" id="JACMRX010000003">
    <property type="protein sequence ID" value="KAF7993290.1"/>
    <property type="molecule type" value="Genomic_DNA"/>
</dbReference>
<dbReference type="AlphaFoldDB" id="A0A835CUF3"/>